<keyword evidence="5" id="KW-0479">Metal-binding</keyword>
<dbReference type="GO" id="GO:0000287">
    <property type="term" value="F:magnesium ion binding"/>
    <property type="evidence" value="ECO:0007669"/>
    <property type="project" value="TreeGrafter"/>
</dbReference>
<dbReference type="AlphaFoldDB" id="A0A7V2ZKP8"/>
<dbReference type="InterPro" id="IPR023439">
    <property type="entry name" value="Mal_deCO2ase/Cit_lyase_ACP"/>
</dbReference>
<evidence type="ECO:0000256" key="6">
    <source>
        <dbReference type="ARBA" id="ARBA00022842"/>
    </source>
</evidence>
<dbReference type="PANTHER" id="PTHR32308:SF10">
    <property type="entry name" value="CITRATE LYASE SUBUNIT BETA"/>
    <property type="match status" value="1"/>
</dbReference>
<dbReference type="GO" id="GO:0006107">
    <property type="term" value="P:oxaloacetate metabolic process"/>
    <property type="evidence" value="ECO:0007669"/>
    <property type="project" value="TreeGrafter"/>
</dbReference>
<evidence type="ECO:0000256" key="5">
    <source>
        <dbReference type="ARBA" id="ARBA00022723"/>
    </source>
</evidence>
<evidence type="ECO:0000256" key="2">
    <source>
        <dbReference type="ARBA" id="ARBA00004496"/>
    </source>
</evidence>
<comment type="cofactor">
    <cofactor evidence="1">
        <name>Mg(2+)</name>
        <dbReference type="ChEBI" id="CHEBI:18420"/>
    </cofactor>
</comment>
<dbReference type="Gene3D" id="3.20.20.60">
    <property type="entry name" value="Phosphoenolpyruvate-binding domains"/>
    <property type="match status" value="1"/>
</dbReference>
<keyword evidence="6" id="KW-0460">Magnesium</keyword>
<feature type="domain" description="HpcH/HpaI aldolase/citrate lyase" evidence="7">
    <location>
        <begin position="116"/>
        <end position="332"/>
    </location>
</feature>
<dbReference type="EMBL" id="DSUJ01000008">
    <property type="protein sequence ID" value="HFI91739.1"/>
    <property type="molecule type" value="Genomic_DNA"/>
</dbReference>
<dbReference type="GO" id="GO:0005737">
    <property type="term" value="C:cytoplasm"/>
    <property type="evidence" value="ECO:0007669"/>
    <property type="project" value="UniProtKB-SubCell"/>
</dbReference>
<comment type="caution">
    <text evidence="8">The sequence shown here is derived from an EMBL/GenBank/DDBJ whole genome shotgun (WGS) entry which is preliminary data.</text>
</comment>
<sequence>MKKQLKSSAGKRGENIRSDCYIEIQLKESGGIKLDLKSKVDVMYGESIKDLILEMSNFFNLRHAKILCEDYGALPFVIAARFELAVKRLLPNTKKEYLLPILKQNQYSTTKDRLRRTRLYLPGNEPKFFINAGLHSPDGIILDLEDSVAPTEKDAAQLLVRNALRSVEFYGAERMVRINQLPRGLDDLRYIIPHNVHVILIPKCESAEQVKAIEKEVEKLKKQHDIKSEIYFMPIIESALGVIKAYEIASASEKNCSLAIGLEDYTADIGTQRTNEGRESIFARQMLVNAARAAGIQPIDTVFSDVADMEGLRQSVIEAKSLGFEGKGCIHPRQIPVVHQAFAPTTEEIEKAKKIVLAFEEAEKKGLGVVALGSKMIDPPVVKRAIRTIDLAIKNNLLNKNWRKEIVH</sequence>
<keyword evidence="4" id="KW-0597">Phosphoprotein</keyword>
<accession>A0A7V2ZKP8</accession>
<dbReference type="Pfam" id="PF06857">
    <property type="entry name" value="ACP"/>
    <property type="match status" value="1"/>
</dbReference>
<evidence type="ECO:0000313" key="8">
    <source>
        <dbReference type="EMBL" id="HFI91739.1"/>
    </source>
</evidence>
<gene>
    <name evidence="8" type="ORF">ENS31_09480</name>
</gene>
<dbReference type="InterPro" id="IPR040442">
    <property type="entry name" value="Pyrv_kinase-like_dom_sf"/>
</dbReference>
<keyword evidence="8" id="KW-0456">Lyase</keyword>
<comment type="subcellular location">
    <subcellularLocation>
        <location evidence="2">Cytoplasm</location>
    </subcellularLocation>
</comment>
<dbReference type="GO" id="GO:0016829">
    <property type="term" value="F:lyase activity"/>
    <property type="evidence" value="ECO:0007669"/>
    <property type="project" value="UniProtKB-KW"/>
</dbReference>
<dbReference type="InterPro" id="IPR015813">
    <property type="entry name" value="Pyrv/PenolPyrv_kinase-like_dom"/>
</dbReference>
<organism evidence="8">
    <name type="scientific">Ignavibacterium album</name>
    <dbReference type="NCBI Taxonomy" id="591197"/>
    <lineage>
        <taxon>Bacteria</taxon>
        <taxon>Pseudomonadati</taxon>
        <taxon>Ignavibacteriota</taxon>
        <taxon>Ignavibacteria</taxon>
        <taxon>Ignavibacteriales</taxon>
        <taxon>Ignavibacteriaceae</taxon>
        <taxon>Ignavibacterium</taxon>
    </lineage>
</organism>
<reference evidence="8" key="1">
    <citation type="journal article" date="2020" name="mSystems">
        <title>Genome- and Community-Level Interaction Insights into Carbon Utilization and Element Cycling Functions of Hydrothermarchaeota in Hydrothermal Sediment.</title>
        <authorList>
            <person name="Zhou Z."/>
            <person name="Liu Y."/>
            <person name="Xu W."/>
            <person name="Pan J."/>
            <person name="Luo Z.H."/>
            <person name="Li M."/>
        </authorList>
    </citation>
    <scope>NUCLEOTIDE SEQUENCE [LARGE SCALE GENOMIC DNA]</scope>
    <source>
        <strain evidence="8">SpSt-479</strain>
    </source>
</reference>
<evidence type="ECO:0000259" key="7">
    <source>
        <dbReference type="Pfam" id="PF03328"/>
    </source>
</evidence>
<protein>
    <submittedName>
        <fullName evidence="8">Citrate lyase ACP</fullName>
    </submittedName>
</protein>
<name>A0A7V2ZKP8_9BACT</name>
<dbReference type="SUPFAM" id="SSF51621">
    <property type="entry name" value="Phosphoenolpyruvate/pyruvate domain"/>
    <property type="match status" value="1"/>
</dbReference>
<evidence type="ECO:0000256" key="3">
    <source>
        <dbReference type="ARBA" id="ARBA00022490"/>
    </source>
</evidence>
<evidence type="ECO:0000256" key="4">
    <source>
        <dbReference type="ARBA" id="ARBA00022553"/>
    </source>
</evidence>
<keyword evidence="3" id="KW-0963">Cytoplasm</keyword>
<dbReference type="PANTHER" id="PTHR32308">
    <property type="entry name" value="LYASE BETA SUBUNIT, PUTATIVE (AFU_ORTHOLOGUE AFUA_4G13030)-RELATED"/>
    <property type="match status" value="1"/>
</dbReference>
<dbReference type="Pfam" id="PF03328">
    <property type="entry name" value="HpcH_HpaI"/>
    <property type="match status" value="1"/>
</dbReference>
<dbReference type="InterPro" id="IPR005000">
    <property type="entry name" value="Aldolase/citrate-lyase_domain"/>
</dbReference>
<evidence type="ECO:0000256" key="1">
    <source>
        <dbReference type="ARBA" id="ARBA00001946"/>
    </source>
</evidence>
<proteinExistence type="predicted"/>